<sequence>MSIEILHIEACPNWVEAGNRVREAVRSLAADGVEISFRLLSSPEDAMRVRFAGSPTILLNGEDLFPGGEETSELACRVYATPTGLAGLPTTKQIISAVASHER</sequence>
<reference evidence="1 2" key="1">
    <citation type="submission" date="2020-07" db="EMBL/GenBank/DDBJ databases">
        <title>Sequencing the genomes of 1000 actinobacteria strains.</title>
        <authorList>
            <person name="Klenk H.-P."/>
        </authorList>
    </citation>
    <scope>NUCLEOTIDE SEQUENCE [LARGE SCALE GENOMIC DNA]</scope>
    <source>
        <strain evidence="1 2">DSM 8598</strain>
    </source>
</reference>
<comment type="caution">
    <text evidence="1">The sequence shown here is derived from an EMBL/GenBank/DDBJ whole genome shotgun (WGS) entry which is preliminary data.</text>
</comment>
<dbReference type="RefSeq" id="WP_179550203.1">
    <property type="nucleotide sequence ID" value="NZ_JACCFI010000001.1"/>
</dbReference>
<proteinExistence type="predicted"/>
<dbReference type="Proteomes" id="UP000549066">
    <property type="component" value="Unassembled WGS sequence"/>
</dbReference>
<evidence type="ECO:0000313" key="2">
    <source>
        <dbReference type="Proteomes" id="UP000549066"/>
    </source>
</evidence>
<evidence type="ECO:0000313" key="1">
    <source>
        <dbReference type="EMBL" id="NYG20018.1"/>
    </source>
</evidence>
<gene>
    <name evidence="1" type="ORF">BJY17_000765</name>
</gene>
<name>A0A852WR35_9MICO</name>
<dbReference type="AlphaFoldDB" id="A0A852WR35"/>
<keyword evidence="2" id="KW-1185">Reference proteome</keyword>
<dbReference type="EMBL" id="JACCFI010000001">
    <property type="protein sequence ID" value="NYG20018.1"/>
    <property type="molecule type" value="Genomic_DNA"/>
</dbReference>
<evidence type="ECO:0008006" key="3">
    <source>
        <dbReference type="Google" id="ProtNLM"/>
    </source>
</evidence>
<accession>A0A852WR35</accession>
<organism evidence="1 2">
    <name type="scientific">Agromyces hippuratus</name>
    <dbReference type="NCBI Taxonomy" id="286438"/>
    <lineage>
        <taxon>Bacteria</taxon>
        <taxon>Bacillati</taxon>
        <taxon>Actinomycetota</taxon>
        <taxon>Actinomycetes</taxon>
        <taxon>Micrococcales</taxon>
        <taxon>Microbacteriaceae</taxon>
        <taxon>Agromyces</taxon>
    </lineage>
</organism>
<protein>
    <recommendedName>
        <fullName evidence="3">Thioredoxin family protein</fullName>
    </recommendedName>
</protein>